<keyword evidence="3" id="KW-0695">RNA-directed DNA polymerase</keyword>
<reference evidence="3" key="1">
    <citation type="journal article" date="2022" name="Int. J. Mol. Sci.">
        <title>Draft Genome of Tanacetum Coccineum: Genomic Comparison of Closely Related Tanacetum-Family Plants.</title>
        <authorList>
            <person name="Yamashiro T."/>
            <person name="Shiraishi A."/>
            <person name="Nakayama K."/>
            <person name="Satake H."/>
        </authorList>
    </citation>
    <scope>NUCLEOTIDE SEQUENCE</scope>
</reference>
<dbReference type="Gene3D" id="3.30.420.40">
    <property type="match status" value="1"/>
</dbReference>
<evidence type="ECO:0000256" key="1">
    <source>
        <dbReference type="ARBA" id="ARBA00022741"/>
    </source>
</evidence>
<dbReference type="GO" id="GO:0003964">
    <property type="term" value="F:RNA-directed DNA polymerase activity"/>
    <property type="evidence" value="ECO:0007669"/>
    <property type="project" value="UniProtKB-KW"/>
</dbReference>
<keyword evidence="3" id="KW-0808">Transferase</keyword>
<dbReference type="EMBL" id="BQNB010015215">
    <property type="protein sequence ID" value="GJT37326.1"/>
    <property type="molecule type" value="Genomic_DNA"/>
</dbReference>
<dbReference type="InterPro" id="IPR013126">
    <property type="entry name" value="Hsp_70_fam"/>
</dbReference>
<organism evidence="3 4">
    <name type="scientific">Tanacetum coccineum</name>
    <dbReference type="NCBI Taxonomy" id="301880"/>
    <lineage>
        <taxon>Eukaryota</taxon>
        <taxon>Viridiplantae</taxon>
        <taxon>Streptophyta</taxon>
        <taxon>Embryophyta</taxon>
        <taxon>Tracheophyta</taxon>
        <taxon>Spermatophyta</taxon>
        <taxon>Magnoliopsida</taxon>
        <taxon>eudicotyledons</taxon>
        <taxon>Gunneridae</taxon>
        <taxon>Pentapetalae</taxon>
        <taxon>asterids</taxon>
        <taxon>campanulids</taxon>
        <taxon>Asterales</taxon>
        <taxon>Asteraceae</taxon>
        <taxon>Asteroideae</taxon>
        <taxon>Anthemideae</taxon>
        <taxon>Anthemidinae</taxon>
        <taxon>Tanacetum</taxon>
    </lineage>
</organism>
<comment type="caution">
    <text evidence="3">The sequence shown here is derived from an EMBL/GenBank/DDBJ whole genome shotgun (WGS) entry which is preliminary data.</text>
</comment>
<keyword evidence="4" id="KW-1185">Reference proteome</keyword>
<dbReference type="InterPro" id="IPR043129">
    <property type="entry name" value="ATPase_NBD"/>
</dbReference>
<sequence length="198" mass="22212">MLEDCRLKNAKNPEAIRMEKLEPQCGWKLYAFNGREFGPNPLVMGPELIQRVPLRKSSRSAKVAKSARDRQKSYADLKRKQWKSNVGVLEKVKDVAYKLELSEELSRVTSDDLRDALSVIFGLSELKATKDVGTLTGLNVLCLINEPRAAAVAYGLEKSADRNSLTERIYETRVENQVAFLVPVYPGESKNTKDGHTS</sequence>
<evidence type="ECO:0000313" key="3">
    <source>
        <dbReference type="EMBL" id="GJT37326.1"/>
    </source>
</evidence>
<name>A0ABQ5DDM4_9ASTR</name>
<gene>
    <name evidence="3" type="ORF">Tco_0937191</name>
</gene>
<keyword evidence="1" id="KW-0547">Nucleotide-binding</keyword>
<dbReference type="SUPFAM" id="SSF53067">
    <property type="entry name" value="Actin-like ATPase domain"/>
    <property type="match status" value="1"/>
</dbReference>
<reference evidence="3" key="2">
    <citation type="submission" date="2022-01" db="EMBL/GenBank/DDBJ databases">
        <authorList>
            <person name="Yamashiro T."/>
            <person name="Shiraishi A."/>
            <person name="Satake H."/>
            <person name="Nakayama K."/>
        </authorList>
    </citation>
    <scope>NUCLEOTIDE SEQUENCE</scope>
</reference>
<evidence type="ECO:0000313" key="4">
    <source>
        <dbReference type="Proteomes" id="UP001151760"/>
    </source>
</evidence>
<protein>
    <submittedName>
        <fullName evidence="3">Reverse transcriptase domain-containing protein</fullName>
    </submittedName>
</protein>
<keyword evidence="3" id="KW-0548">Nucleotidyltransferase</keyword>
<evidence type="ECO:0000256" key="2">
    <source>
        <dbReference type="ARBA" id="ARBA00022840"/>
    </source>
</evidence>
<proteinExistence type="predicted"/>
<accession>A0ABQ5DDM4</accession>
<keyword evidence="2" id="KW-0067">ATP-binding</keyword>
<dbReference type="Proteomes" id="UP001151760">
    <property type="component" value="Unassembled WGS sequence"/>
</dbReference>
<dbReference type="Pfam" id="PF00012">
    <property type="entry name" value="HSP70"/>
    <property type="match status" value="1"/>
</dbReference>